<dbReference type="KEGG" id="dfl:DFE_2794"/>
<proteinExistence type="predicted"/>
<dbReference type="AlphaFoldDB" id="A0A2Z6B264"/>
<dbReference type="EMBL" id="AP017378">
    <property type="protein sequence ID" value="BBD09520.1"/>
    <property type="molecule type" value="Genomic_DNA"/>
</dbReference>
<sequence length="580" mass="65912">MRTVYAVPKLLCLFLIITFLNAPLPLMAAEVIFLGNGTSDDGAPKVYPSFSMDKRLDDLMDFGSYGQYGEDRSGMITGRIAVQGEYTSVRGNQSKSFYRDDNKDHLLELDLKVYEKLFSDYQFQGEANLRKTDNQRMESRNAVVLKQLNLSVSNDYNLFEFGDFYSDFSRFVMGASLEGANVELTPAPWISTKTVAARTYESGDGLYQRNVYGAKADLMPLADSPSVSLCRVGVQVVSVDDDTGSLKSDPSATDQDNNVAGLDGELRLRNGASLVFEAARSGYIADEDVSDRRLHGTAWRIMPGYRYKDVLNLRYLAYRVDPEFRTLVGSASSDKQQHQLSADWRISPAHTLTLTQNWYWDDLPNSDKAYRTRYNEQYLSLMSRPLEDRKNFSLRTYLNHQRKDSNDEANTADAKTVTLGASINDRIWEANVSAFGEYRHFTARPQSVDNEDAWRYGLNFSRDFDVFARRLYLSAGYTGNVRDNHATEGQDMQHGLTFNGRYEVAEPLTMSFGYNLQDAANTGATQDYQINTRFMEFAYRLAEQRNTVLSLRGEHNDYEYDTAGDDYSEARYSLKFVSNF</sequence>
<dbReference type="RefSeq" id="WP_126380535.1">
    <property type="nucleotide sequence ID" value="NZ_AP017378.1"/>
</dbReference>
<dbReference type="Proteomes" id="UP000269883">
    <property type="component" value="Chromosome"/>
</dbReference>
<organism evidence="1 2">
    <name type="scientific">Desulfovibrio ferrophilus</name>
    <dbReference type="NCBI Taxonomy" id="241368"/>
    <lineage>
        <taxon>Bacteria</taxon>
        <taxon>Pseudomonadati</taxon>
        <taxon>Thermodesulfobacteriota</taxon>
        <taxon>Desulfovibrionia</taxon>
        <taxon>Desulfovibrionales</taxon>
        <taxon>Desulfovibrionaceae</taxon>
        <taxon>Desulfovibrio</taxon>
    </lineage>
</organism>
<name>A0A2Z6B264_9BACT</name>
<protein>
    <submittedName>
        <fullName evidence="1">Uncharacterized protein</fullName>
    </submittedName>
</protein>
<keyword evidence="2" id="KW-1185">Reference proteome</keyword>
<dbReference type="OrthoDB" id="5521239at2"/>
<evidence type="ECO:0000313" key="2">
    <source>
        <dbReference type="Proteomes" id="UP000269883"/>
    </source>
</evidence>
<gene>
    <name evidence="1" type="ORF">DFE_2794</name>
</gene>
<evidence type="ECO:0000313" key="1">
    <source>
        <dbReference type="EMBL" id="BBD09520.1"/>
    </source>
</evidence>
<accession>A0A2Z6B264</accession>
<reference evidence="1 2" key="1">
    <citation type="journal article" date="2018" name="Sci. Adv.">
        <title>Multi-heme cytochromes provide a pathway for survival in energy-limited environments.</title>
        <authorList>
            <person name="Deng X."/>
            <person name="Dohmae N."/>
            <person name="Nealson K.H."/>
            <person name="Hashimoto K."/>
            <person name="Okamoto A."/>
        </authorList>
    </citation>
    <scope>NUCLEOTIDE SEQUENCE [LARGE SCALE GENOMIC DNA]</scope>
    <source>
        <strain evidence="1 2">IS5</strain>
    </source>
</reference>